<dbReference type="GO" id="GO:0003677">
    <property type="term" value="F:DNA binding"/>
    <property type="evidence" value="ECO:0007669"/>
    <property type="project" value="UniProtKB-KW"/>
</dbReference>
<comment type="caution">
    <text evidence="7">The sequence shown here is derived from an EMBL/GenBank/DDBJ whole genome shotgun (WGS) entry which is preliminary data.</text>
</comment>
<comment type="subcellular location">
    <subcellularLocation>
        <location evidence="1">Nucleus</location>
    </subcellularLocation>
</comment>
<evidence type="ECO:0000256" key="3">
    <source>
        <dbReference type="ARBA" id="ARBA00023125"/>
    </source>
</evidence>
<evidence type="ECO:0000259" key="6">
    <source>
        <dbReference type="PROSITE" id="PS50066"/>
    </source>
</evidence>
<dbReference type="PRINTS" id="PR00404">
    <property type="entry name" value="MADSDOMAIN"/>
</dbReference>
<evidence type="ECO:0000256" key="4">
    <source>
        <dbReference type="ARBA" id="ARBA00023163"/>
    </source>
</evidence>
<dbReference type="GO" id="GO:0005634">
    <property type="term" value="C:nucleus"/>
    <property type="evidence" value="ECO:0007669"/>
    <property type="project" value="UniProtKB-SubCell"/>
</dbReference>
<evidence type="ECO:0000256" key="2">
    <source>
        <dbReference type="ARBA" id="ARBA00023015"/>
    </source>
</evidence>
<reference evidence="7 8" key="1">
    <citation type="submission" date="2019-01" db="EMBL/GenBank/DDBJ databases">
        <title>Sequencing of cultivated peanut Arachis hypogaea provides insights into genome evolution and oil improvement.</title>
        <authorList>
            <person name="Chen X."/>
        </authorList>
    </citation>
    <scope>NUCLEOTIDE SEQUENCE [LARGE SCALE GENOMIC DNA]</scope>
    <source>
        <strain evidence="8">cv. Fuhuasheng</strain>
        <tissue evidence="7">Leaves</tissue>
    </source>
</reference>
<evidence type="ECO:0000256" key="1">
    <source>
        <dbReference type="ARBA" id="ARBA00004123"/>
    </source>
</evidence>
<keyword evidence="2" id="KW-0805">Transcription regulation</keyword>
<dbReference type="PROSITE" id="PS50066">
    <property type="entry name" value="MADS_BOX_2"/>
    <property type="match status" value="1"/>
</dbReference>
<dbReference type="Proteomes" id="UP000289738">
    <property type="component" value="Chromosome B07"/>
</dbReference>
<feature type="domain" description="MADS-box" evidence="6">
    <location>
        <begin position="185"/>
        <end position="221"/>
    </location>
</feature>
<keyword evidence="4" id="KW-0804">Transcription</keyword>
<dbReference type="AlphaFoldDB" id="A0A444YDF9"/>
<keyword evidence="5" id="KW-0539">Nucleus</keyword>
<keyword evidence="8" id="KW-1185">Reference proteome</keyword>
<evidence type="ECO:0000313" key="7">
    <source>
        <dbReference type="EMBL" id="RYQ99949.1"/>
    </source>
</evidence>
<dbReference type="Pfam" id="PF00319">
    <property type="entry name" value="SRF-TF"/>
    <property type="match status" value="1"/>
</dbReference>
<sequence length="261" mass="29645">MALSNEQQPQDSNQFLGYIMDGISKMDMQNLIKNNDSLVDRLNAEKERGKTLSRVLKTIKNDNNITNWVIGPYPTLGSMSTFSNIAFTTGVNPFDVTREFGDQNVHVWYPSYQHQQGYNGLFLYNVSNRNDFRGNSGYCDSAGNHPYHSNSKKTMVNAFLAFHATIIHLTMFMATRGIKKLSNHFYKEKNGILKEANKMKSLCDVVVDLIIYSSSGKAYYYGDFLLKAIKMALSNEKQPQGSNQFLGYIMEGMSKMDMQSH</sequence>
<protein>
    <recommendedName>
        <fullName evidence="6">MADS-box domain-containing protein</fullName>
    </recommendedName>
</protein>
<dbReference type="GO" id="GO:0046983">
    <property type="term" value="F:protein dimerization activity"/>
    <property type="evidence" value="ECO:0007669"/>
    <property type="project" value="InterPro"/>
</dbReference>
<name>A0A444YDF9_ARAHY</name>
<keyword evidence="3" id="KW-0238">DNA-binding</keyword>
<accession>A0A444YDF9</accession>
<evidence type="ECO:0000256" key="5">
    <source>
        <dbReference type="ARBA" id="ARBA00023242"/>
    </source>
</evidence>
<proteinExistence type="predicted"/>
<dbReference type="InterPro" id="IPR002100">
    <property type="entry name" value="TF_MADSbox"/>
</dbReference>
<dbReference type="InterPro" id="IPR036879">
    <property type="entry name" value="TF_MADSbox_sf"/>
</dbReference>
<gene>
    <name evidence="7" type="ORF">Ahy_B07g087974</name>
</gene>
<dbReference type="SUPFAM" id="SSF55455">
    <property type="entry name" value="SRF-like"/>
    <property type="match status" value="1"/>
</dbReference>
<dbReference type="EMBL" id="SDMP01000017">
    <property type="protein sequence ID" value="RYQ99949.1"/>
    <property type="molecule type" value="Genomic_DNA"/>
</dbReference>
<dbReference type="Gene3D" id="3.40.1810.10">
    <property type="entry name" value="Transcription factor, MADS-box"/>
    <property type="match status" value="1"/>
</dbReference>
<organism evidence="7 8">
    <name type="scientific">Arachis hypogaea</name>
    <name type="common">Peanut</name>
    <dbReference type="NCBI Taxonomy" id="3818"/>
    <lineage>
        <taxon>Eukaryota</taxon>
        <taxon>Viridiplantae</taxon>
        <taxon>Streptophyta</taxon>
        <taxon>Embryophyta</taxon>
        <taxon>Tracheophyta</taxon>
        <taxon>Spermatophyta</taxon>
        <taxon>Magnoliopsida</taxon>
        <taxon>eudicotyledons</taxon>
        <taxon>Gunneridae</taxon>
        <taxon>Pentapetalae</taxon>
        <taxon>rosids</taxon>
        <taxon>fabids</taxon>
        <taxon>Fabales</taxon>
        <taxon>Fabaceae</taxon>
        <taxon>Papilionoideae</taxon>
        <taxon>50 kb inversion clade</taxon>
        <taxon>dalbergioids sensu lato</taxon>
        <taxon>Dalbergieae</taxon>
        <taxon>Pterocarpus clade</taxon>
        <taxon>Arachis</taxon>
    </lineage>
</organism>
<evidence type="ECO:0000313" key="8">
    <source>
        <dbReference type="Proteomes" id="UP000289738"/>
    </source>
</evidence>